<evidence type="ECO:0000256" key="1">
    <source>
        <dbReference type="ARBA" id="ARBA00022670"/>
    </source>
</evidence>
<dbReference type="OrthoDB" id="1735038at2759"/>
<reference evidence="6" key="1">
    <citation type="submission" date="2025-08" db="UniProtKB">
        <authorList>
            <consortium name="RefSeq"/>
        </authorList>
    </citation>
    <scope>IDENTIFICATION</scope>
</reference>
<dbReference type="InterPro" id="IPR008758">
    <property type="entry name" value="Peptidase_S28"/>
</dbReference>
<keyword evidence="5" id="KW-1185">Reference proteome</keyword>
<dbReference type="GO" id="GO:0005768">
    <property type="term" value="C:endosome"/>
    <property type="evidence" value="ECO:0007669"/>
    <property type="project" value="TreeGrafter"/>
</dbReference>
<proteinExistence type="predicted"/>
<dbReference type="GO" id="GO:0005764">
    <property type="term" value="C:lysosome"/>
    <property type="evidence" value="ECO:0007669"/>
    <property type="project" value="TreeGrafter"/>
</dbReference>
<evidence type="ECO:0000313" key="6">
    <source>
        <dbReference type="RefSeq" id="XP_042561182.1"/>
    </source>
</evidence>
<keyword evidence="2" id="KW-0732">Signal</keyword>
<name>A0A8M1KBB2_CLUHA</name>
<dbReference type="GO" id="GO:0006508">
    <property type="term" value="P:proteolysis"/>
    <property type="evidence" value="ECO:0007669"/>
    <property type="project" value="UniProtKB-KW"/>
</dbReference>
<keyword evidence="1" id="KW-0645">Protease</keyword>
<dbReference type="RefSeq" id="XP_042561182.1">
    <property type="nucleotide sequence ID" value="XM_042705248.1"/>
</dbReference>
<evidence type="ECO:0000256" key="3">
    <source>
        <dbReference type="ARBA" id="ARBA00022801"/>
    </source>
</evidence>
<accession>A0A8M1KBB2</accession>
<dbReference type="Proteomes" id="UP000515152">
    <property type="component" value="Unplaced"/>
</dbReference>
<dbReference type="GeneID" id="122130541"/>
<protein>
    <submittedName>
        <fullName evidence="6">Thymus-specific serine protease-like</fullName>
    </submittedName>
</protein>
<dbReference type="Pfam" id="PF05577">
    <property type="entry name" value="Peptidase_S28"/>
    <property type="match status" value="1"/>
</dbReference>
<dbReference type="KEGG" id="char:122130541"/>
<organism evidence="5 6">
    <name type="scientific">Clupea harengus</name>
    <name type="common">Atlantic herring</name>
    <dbReference type="NCBI Taxonomy" id="7950"/>
    <lineage>
        <taxon>Eukaryota</taxon>
        <taxon>Metazoa</taxon>
        <taxon>Chordata</taxon>
        <taxon>Craniata</taxon>
        <taxon>Vertebrata</taxon>
        <taxon>Euteleostomi</taxon>
        <taxon>Actinopterygii</taxon>
        <taxon>Neopterygii</taxon>
        <taxon>Teleostei</taxon>
        <taxon>Clupei</taxon>
        <taxon>Clupeiformes</taxon>
        <taxon>Clupeoidei</taxon>
        <taxon>Clupeidae</taxon>
        <taxon>Clupea</taxon>
    </lineage>
</organism>
<dbReference type="GO" id="GO:0070008">
    <property type="term" value="F:serine-type exopeptidase activity"/>
    <property type="evidence" value="ECO:0007669"/>
    <property type="project" value="InterPro"/>
</dbReference>
<keyword evidence="3" id="KW-0378">Hydrolase</keyword>
<evidence type="ECO:0000256" key="2">
    <source>
        <dbReference type="ARBA" id="ARBA00022729"/>
    </source>
</evidence>
<dbReference type="AlphaFoldDB" id="A0A8M1KBB2"/>
<dbReference type="PANTHER" id="PTHR11010:SF11">
    <property type="entry name" value="THYMUS-SPECIFIC SERINE PROTEASE"/>
    <property type="match status" value="1"/>
</dbReference>
<dbReference type="GO" id="GO:0008239">
    <property type="term" value="F:dipeptidyl-peptidase activity"/>
    <property type="evidence" value="ECO:0007669"/>
    <property type="project" value="TreeGrafter"/>
</dbReference>
<keyword evidence="4" id="KW-0325">Glycoprotein</keyword>
<evidence type="ECO:0000313" key="5">
    <source>
        <dbReference type="Proteomes" id="UP000515152"/>
    </source>
</evidence>
<sequence length="101" mass="11726">MCNAKVIYSPIVRLPLVRHLLRPSLSSPNPGEIDPWHELSVTSNGNWMDKDRAIYIKGTSHCADMEPEEKSDRESLREAREEIERHVAIWLKSAAWELMMR</sequence>
<evidence type="ECO:0000256" key="4">
    <source>
        <dbReference type="ARBA" id="ARBA00023180"/>
    </source>
</evidence>
<dbReference type="PANTHER" id="PTHR11010">
    <property type="entry name" value="PROTEASE S28 PRO-X CARBOXYPEPTIDASE-RELATED"/>
    <property type="match status" value="1"/>
</dbReference>
<gene>
    <name evidence="6" type="primary">LOC122130541</name>
</gene>